<evidence type="ECO:0000256" key="3">
    <source>
        <dbReference type="ARBA" id="ARBA00022833"/>
    </source>
</evidence>
<feature type="region of interest" description="Disordered" evidence="6">
    <location>
        <begin position="1117"/>
        <end position="1136"/>
    </location>
</feature>
<dbReference type="GO" id="GO:0000993">
    <property type="term" value="F:RNA polymerase II complex binding"/>
    <property type="evidence" value="ECO:0007669"/>
    <property type="project" value="TreeGrafter"/>
</dbReference>
<gene>
    <name evidence="9" type="primary">LOC115620481</name>
</gene>
<sequence length="1275" mass="140632">MAASPRQLEAIFIATPPSTPLSLTRTTTPRDLPTMYHFDFVPNTTESDTIEQRDPEAEAANAAPPPPLTKGPPVPEHGQSSFSELTPCPNCSRTFNLNALRKHVPICEKTSKKRNVFDSSRQRREGTTLATYVLPKNFGLPNAEKAAGVHSPTAITRAPEPSHSPTRSNDSPMPVRRKSTGNTELVRATVRASLRKAATTGEPSAPAAPVAPAAPAAPSAAPTPKSSFVRDRMRSSERSVALSKRHKDVACERCPHCERTFNAKAFDRHVEWCKEKAIQATIKLTGTTETNKAKERLEARKQYRPPNLKTKRSINRDKYSNAQDDLLDAGDMVASKDHSLMSLSSLTSSVHSDNQPHNITSKIPRSDAAHGSKKAISQNPVNVQKDLPETSGVRLTRRVVLQKQRETCEQVDAAVRRARSASRTEAMQLATLDCAEAAHLQPVKRRGNKPKTNREKVDAAEKKLNLPPLQAVRFDQLNELIKRKAETAVCNIRMDEKYKNILLSEKIPKSSTSLVRQARRRIRTRENPSIEMANVLTTSEQEMQTSALAPYMADSNGCVESRRESAKTSSRDVNLPLIHAVQSAVYQGFDEEIQIKMEATTSTTAICRNKKRSIMGADVSSAEAMRAINMSIPQSLMPSMDSCKTNQAKQANMKMLEYYENEEDLDSPCDIEYYDDDEVLGRKAKLLERALTSPEEDDDESDGEHIPQLRKHANSDTNISRRLVVLEEDENGVMYIKPPPKLRSRTSLNLKRSDSTVSSSCGSGSYKSTQGSGDEKLRRERSNASSCNSNENRNGKNNSDVGNQKKEIFISIETEPNAQGHSPISPDSLRQMVGNAQTPIEMVEIDNGNEPEHSKFSKISDTDDADGEIDDNMGAGQTRMAPSSIPATESYQQESPHDDLPNVQFNNAKNLIHQMQKEFRQLGEDASASMRKAMMIRSSATGEGYDMAPEQQEQQQQHQQQQAPTKSMLPQQQQQQQYHHQQHQQQTKAQSPLTPSGDSDELSSLDGYPISSSQSSRRGASSKLSSDSAYGSSHSPYSLSRQRSSELSGTPRSQGSNSAGGGAGSQCMRPHTASGVVGNNATNNSNNMAATMMDASTQAHSGYGTLKMRQRLFGGSDLGNVDGHSETSSSGSENCLSVAGQQTNYNQQQPMQQQQQIQQQLHQQQQQMHQQQQQLHQQQQQLLMQPMQQPQAVYGSSSNNNYVLTEMNASSMNNNNGMHMVVTPTTSQHSLLSSASNTSMSSSMKMSKFCHECGAKFILEQAKFCMDCGVRRMIL</sequence>
<evidence type="ECO:0000256" key="2">
    <source>
        <dbReference type="ARBA" id="ARBA00022771"/>
    </source>
</evidence>
<protein>
    <submittedName>
        <fullName evidence="9">Uncharacterized protein LOC115620481 isoform X4</fullName>
    </submittedName>
</protein>
<dbReference type="RefSeq" id="XP_030369606.1">
    <property type="nucleotide sequence ID" value="XM_030513746.1"/>
</dbReference>
<dbReference type="InterPro" id="IPR049899">
    <property type="entry name" value="Znf_C2HC_C3H"/>
</dbReference>
<evidence type="ECO:0000256" key="5">
    <source>
        <dbReference type="SAM" id="Coils"/>
    </source>
</evidence>
<feature type="region of interest" description="Disordered" evidence="6">
    <location>
        <begin position="46"/>
        <end position="88"/>
    </location>
</feature>
<feature type="compositionally biased region" description="Pro residues" evidence="6">
    <location>
        <begin position="63"/>
        <end position="75"/>
    </location>
</feature>
<dbReference type="GeneID" id="115620481"/>
<feature type="coiled-coil region" evidence="5">
    <location>
        <begin position="1154"/>
        <end position="1181"/>
    </location>
</feature>
<feature type="region of interest" description="Disordered" evidence="6">
    <location>
        <begin position="293"/>
        <end position="319"/>
    </location>
</feature>
<feature type="compositionally biased region" description="Polar residues" evidence="6">
    <location>
        <begin position="1126"/>
        <end position="1136"/>
    </location>
</feature>
<name>A0A6J2SYE2_DROLE</name>
<feature type="compositionally biased region" description="Low complexity" evidence="6">
    <location>
        <begin position="203"/>
        <end position="227"/>
    </location>
</feature>
<keyword evidence="5" id="KW-0175">Coiled coil</keyword>
<feature type="compositionally biased region" description="Low complexity" evidence="6">
    <location>
        <begin position="971"/>
        <end position="986"/>
    </location>
</feature>
<accession>A0A6J2SYE2</accession>
<feature type="compositionally biased region" description="Low complexity" evidence="6">
    <location>
        <begin position="950"/>
        <end position="962"/>
    </location>
</feature>
<evidence type="ECO:0000259" key="7">
    <source>
        <dbReference type="PROSITE" id="PS52027"/>
    </source>
</evidence>
<feature type="compositionally biased region" description="Acidic residues" evidence="6">
    <location>
        <begin position="862"/>
        <end position="871"/>
    </location>
</feature>
<organism evidence="8 9">
    <name type="scientific">Drosophila lebanonensis</name>
    <name type="common">Fruit fly</name>
    <name type="synonym">Scaptodrosophila lebanonensis</name>
    <dbReference type="NCBI Taxonomy" id="7225"/>
    <lineage>
        <taxon>Eukaryota</taxon>
        <taxon>Metazoa</taxon>
        <taxon>Ecdysozoa</taxon>
        <taxon>Arthropoda</taxon>
        <taxon>Hexapoda</taxon>
        <taxon>Insecta</taxon>
        <taxon>Pterygota</taxon>
        <taxon>Neoptera</taxon>
        <taxon>Endopterygota</taxon>
        <taxon>Diptera</taxon>
        <taxon>Brachycera</taxon>
        <taxon>Muscomorpha</taxon>
        <taxon>Ephydroidea</taxon>
        <taxon>Drosophilidae</taxon>
        <taxon>Scaptodrosophila</taxon>
    </lineage>
</organism>
<feature type="domain" description="C2HC/C3H-type" evidence="7">
    <location>
        <begin position="250"/>
        <end position="279"/>
    </location>
</feature>
<feature type="region of interest" description="Disordered" evidence="6">
    <location>
        <begin position="142"/>
        <end position="241"/>
    </location>
</feature>
<dbReference type="GO" id="GO:0031124">
    <property type="term" value="P:mRNA 3'-end processing"/>
    <property type="evidence" value="ECO:0007669"/>
    <property type="project" value="TreeGrafter"/>
</dbReference>
<feature type="compositionally biased region" description="Low complexity" evidence="6">
    <location>
        <begin position="1073"/>
        <end position="1082"/>
    </location>
</feature>
<evidence type="ECO:0000313" key="8">
    <source>
        <dbReference type="Proteomes" id="UP000504634"/>
    </source>
</evidence>
<feature type="compositionally biased region" description="Low complexity" evidence="6">
    <location>
        <begin position="1004"/>
        <end position="1033"/>
    </location>
</feature>
<dbReference type="AlphaFoldDB" id="A0A6J2SYE2"/>
<feature type="compositionally biased region" description="Low complexity" evidence="6">
    <location>
        <begin position="755"/>
        <end position="768"/>
    </location>
</feature>
<dbReference type="PANTHER" id="PTHR12460:SF0">
    <property type="entry name" value="CID DOMAIN-CONTAINING PROTEIN-RELATED"/>
    <property type="match status" value="1"/>
</dbReference>
<keyword evidence="8" id="KW-1185">Reference proteome</keyword>
<feature type="compositionally biased region" description="Polar residues" evidence="6">
    <location>
        <begin position="78"/>
        <end position="88"/>
    </location>
</feature>
<keyword evidence="3" id="KW-0862">Zinc</keyword>
<keyword evidence="1" id="KW-0479">Metal-binding</keyword>
<feature type="compositionally biased region" description="Polar residues" evidence="6">
    <location>
        <begin position="1034"/>
        <end position="1052"/>
    </location>
</feature>
<proteinExistence type="predicted"/>
<dbReference type="PANTHER" id="PTHR12460">
    <property type="entry name" value="CYCLIN-DEPENDENT KINASE INHIBITOR-RELATED PROTEIN"/>
    <property type="match status" value="1"/>
</dbReference>
<feature type="compositionally biased region" description="Polar residues" evidence="6">
    <location>
        <begin position="885"/>
        <end position="894"/>
    </location>
</feature>
<dbReference type="Pfam" id="PF13913">
    <property type="entry name" value="zf-C2HC_2"/>
    <property type="match status" value="2"/>
</dbReference>
<feature type="compositionally biased region" description="Polar residues" evidence="6">
    <location>
        <begin position="353"/>
        <end position="363"/>
    </location>
</feature>
<reference evidence="9" key="1">
    <citation type="submission" date="2025-08" db="UniProtKB">
        <authorList>
            <consortium name="RefSeq"/>
        </authorList>
    </citation>
    <scope>IDENTIFICATION</scope>
    <source>
        <strain evidence="9">11010-0011.00</strain>
        <tissue evidence="9">Whole body</tissue>
    </source>
</reference>
<feature type="compositionally biased region" description="Basic and acidic residues" evidence="6">
    <location>
        <begin position="773"/>
        <end position="782"/>
    </location>
</feature>
<feature type="region of interest" description="Disordered" evidence="6">
    <location>
        <begin position="943"/>
        <end position="1082"/>
    </location>
</feature>
<evidence type="ECO:0000313" key="9">
    <source>
        <dbReference type="RefSeq" id="XP_030369606.1"/>
    </source>
</evidence>
<feature type="region of interest" description="Disordered" evidence="6">
    <location>
        <begin position="348"/>
        <end position="377"/>
    </location>
</feature>
<dbReference type="GO" id="GO:0008270">
    <property type="term" value="F:zinc ion binding"/>
    <property type="evidence" value="ECO:0007669"/>
    <property type="project" value="UniProtKB-KW"/>
</dbReference>
<feature type="compositionally biased region" description="Basic and acidic residues" evidence="6">
    <location>
        <begin position="850"/>
        <end position="861"/>
    </location>
</feature>
<feature type="domain" description="C2HC/C3H-type" evidence="7">
    <location>
        <begin position="84"/>
        <end position="113"/>
    </location>
</feature>
<feature type="region of interest" description="Disordered" evidence="6">
    <location>
        <begin position="691"/>
        <end position="714"/>
    </location>
</feature>
<feature type="compositionally biased region" description="Basic and acidic residues" evidence="6">
    <location>
        <begin position="228"/>
        <end position="237"/>
    </location>
</feature>
<dbReference type="Gene3D" id="3.30.160.60">
    <property type="entry name" value="Classic Zinc Finger"/>
    <property type="match status" value="1"/>
</dbReference>
<keyword evidence="2 4" id="KW-0863">Zinc-finger</keyword>
<dbReference type="Proteomes" id="UP000504634">
    <property type="component" value="Unplaced"/>
</dbReference>
<evidence type="ECO:0000256" key="4">
    <source>
        <dbReference type="PROSITE-ProRule" id="PRU01371"/>
    </source>
</evidence>
<feature type="region of interest" description="Disordered" evidence="6">
    <location>
        <begin position="735"/>
        <end position="803"/>
    </location>
</feature>
<feature type="compositionally biased region" description="Low complexity" evidence="6">
    <location>
        <begin position="786"/>
        <end position="799"/>
    </location>
</feature>
<evidence type="ECO:0000256" key="1">
    <source>
        <dbReference type="ARBA" id="ARBA00022723"/>
    </source>
</evidence>
<evidence type="ECO:0000256" key="6">
    <source>
        <dbReference type="SAM" id="MobiDB-lite"/>
    </source>
</evidence>
<feature type="region of interest" description="Disordered" evidence="6">
    <location>
        <begin position="846"/>
        <end position="904"/>
    </location>
</feature>
<dbReference type="PROSITE" id="PS52027">
    <property type="entry name" value="ZF_C2HC_C3H"/>
    <property type="match status" value="2"/>
</dbReference>